<evidence type="ECO:0000256" key="1">
    <source>
        <dbReference type="SAM" id="MobiDB-lite"/>
    </source>
</evidence>
<protein>
    <submittedName>
        <fullName evidence="2">Uncharacterized protein</fullName>
    </submittedName>
</protein>
<accession>A0AA36M003</accession>
<proteinExistence type="predicted"/>
<dbReference type="EMBL" id="CATQJL010000112">
    <property type="protein sequence ID" value="CAJ0594738.1"/>
    <property type="molecule type" value="Genomic_DNA"/>
</dbReference>
<feature type="compositionally biased region" description="Basic and acidic residues" evidence="1">
    <location>
        <begin position="37"/>
        <end position="51"/>
    </location>
</feature>
<feature type="compositionally biased region" description="Polar residues" evidence="1">
    <location>
        <begin position="65"/>
        <end position="74"/>
    </location>
</feature>
<name>A0AA36M003_CYLNA</name>
<evidence type="ECO:0000313" key="3">
    <source>
        <dbReference type="Proteomes" id="UP001176961"/>
    </source>
</evidence>
<dbReference type="Proteomes" id="UP001176961">
    <property type="component" value="Unassembled WGS sequence"/>
</dbReference>
<feature type="region of interest" description="Disordered" evidence="1">
    <location>
        <begin position="37"/>
        <end position="87"/>
    </location>
</feature>
<keyword evidence="3" id="KW-1185">Reference proteome</keyword>
<dbReference type="AlphaFoldDB" id="A0AA36M003"/>
<sequence length="87" mass="9600">MSSTIRSLKGPVTKRNDAAIKWLQDSIRALANIQAKESAKRIKTWERDHRTGGGPPGQIQRKDLGNNNEATRAQDTAGRSPGGQYRD</sequence>
<reference evidence="2" key="1">
    <citation type="submission" date="2023-07" db="EMBL/GenBank/DDBJ databases">
        <authorList>
            <consortium name="CYATHOMIX"/>
        </authorList>
    </citation>
    <scope>NUCLEOTIDE SEQUENCE</scope>
    <source>
        <strain evidence="2">N/A</strain>
    </source>
</reference>
<gene>
    <name evidence="2" type="ORF">CYNAS_LOCUS6721</name>
</gene>
<evidence type="ECO:0000313" key="2">
    <source>
        <dbReference type="EMBL" id="CAJ0594738.1"/>
    </source>
</evidence>
<organism evidence="2 3">
    <name type="scientific">Cylicocyclus nassatus</name>
    <name type="common">Nematode worm</name>
    <dbReference type="NCBI Taxonomy" id="53992"/>
    <lineage>
        <taxon>Eukaryota</taxon>
        <taxon>Metazoa</taxon>
        <taxon>Ecdysozoa</taxon>
        <taxon>Nematoda</taxon>
        <taxon>Chromadorea</taxon>
        <taxon>Rhabditida</taxon>
        <taxon>Rhabditina</taxon>
        <taxon>Rhabditomorpha</taxon>
        <taxon>Strongyloidea</taxon>
        <taxon>Strongylidae</taxon>
        <taxon>Cylicocyclus</taxon>
    </lineage>
</organism>
<comment type="caution">
    <text evidence="2">The sequence shown here is derived from an EMBL/GenBank/DDBJ whole genome shotgun (WGS) entry which is preliminary data.</text>
</comment>